<dbReference type="AlphaFoldDB" id="A0A0D6DXR2"/>
<dbReference type="HOGENOM" id="CLU_942679_0_0_9"/>
<sequence length="280" mass="30523">MNRKRMMIIGAILLIVGGTSAYGIWQVEKPGGLVWQDGFKYKRLGKISQYDYASHLPADSTTIKKLTIAVKNGDVTITKGTAFRVTTTKYAGNTSKNALSVTFKDGSLSIEENRDHENQIFFGVNSFTHKIHIEIPEDSPLATIAAKTQNGDLTVKNIKHADELSASSDNGDVTIENVVSKYGQSNNENGDIDIKYTSFDRLSAKNQNGDIAVKSSHISDGGDISNQNGNIELDKTALPTFYAATQNGDKEIKRSQVSQETSKAAAALRILNYNGDIEID</sequence>
<proteinExistence type="predicted"/>
<dbReference type="KEGG" id="lpk:LACPI_1526"/>
<dbReference type="EMBL" id="LN774769">
    <property type="protein sequence ID" value="CEN28726.1"/>
    <property type="molecule type" value="Genomic_DNA"/>
</dbReference>
<dbReference type="Pfam" id="PF13349">
    <property type="entry name" value="DUF4097"/>
    <property type="match status" value="1"/>
</dbReference>
<evidence type="ECO:0000259" key="1">
    <source>
        <dbReference type="Pfam" id="PF13349"/>
    </source>
</evidence>
<gene>
    <name evidence="2" type="ORF">LACPI_1526</name>
</gene>
<dbReference type="STRING" id="1364.LP2241_30535"/>
<accession>A0A0D6DXR2</accession>
<feature type="domain" description="DUF4097" evidence="1">
    <location>
        <begin position="63"/>
        <end position="257"/>
    </location>
</feature>
<name>A0A0D6DXR2_9LACT</name>
<dbReference type="Proteomes" id="UP000033166">
    <property type="component" value="Chromosome I"/>
</dbReference>
<organism evidence="2 3">
    <name type="scientific">Pseudolactococcus piscium MKFS47</name>
    <dbReference type="NCBI Taxonomy" id="297352"/>
    <lineage>
        <taxon>Bacteria</taxon>
        <taxon>Bacillati</taxon>
        <taxon>Bacillota</taxon>
        <taxon>Bacilli</taxon>
        <taxon>Lactobacillales</taxon>
        <taxon>Streptococcaceae</taxon>
        <taxon>Pseudolactococcus</taxon>
    </lineage>
</organism>
<protein>
    <recommendedName>
        <fullName evidence="1">DUF4097 domain-containing protein</fullName>
    </recommendedName>
</protein>
<dbReference type="InterPro" id="IPR025164">
    <property type="entry name" value="Toastrack_DUF4097"/>
</dbReference>
<reference evidence="3" key="1">
    <citation type="submission" date="2015-01" db="EMBL/GenBank/DDBJ databases">
        <authorList>
            <person name="Andreevskaya M."/>
        </authorList>
    </citation>
    <scope>NUCLEOTIDE SEQUENCE [LARGE SCALE GENOMIC DNA]</scope>
    <source>
        <strain evidence="3">MKFS47</strain>
    </source>
</reference>
<evidence type="ECO:0000313" key="3">
    <source>
        <dbReference type="Proteomes" id="UP000033166"/>
    </source>
</evidence>
<dbReference type="RefSeq" id="WP_047915800.1">
    <property type="nucleotide sequence ID" value="NZ_LN774769.1"/>
</dbReference>
<evidence type="ECO:0000313" key="2">
    <source>
        <dbReference type="EMBL" id="CEN28726.1"/>
    </source>
</evidence>